<proteinExistence type="predicted"/>
<evidence type="ECO:0000313" key="2">
    <source>
        <dbReference type="EMBL" id="KAB1199238.1"/>
    </source>
</evidence>
<dbReference type="PANTHER" id="PTHR34222:SF99">
    <property type="entry name" value="PROTEIN, PUTATIVE-RELATED"/>
    <property type="match status" value="1"/>
</dbReference>
<gene>
    <name evidence="2" type="ORF">CJ030_MR0G025662</name>
</gene>
<evidence type="ECO:0000259" key="1">
    <source>
        <dbReference type="Pfam" id="PF22936"/>
    </source>
</evidence>
<organism evidence="2 3">
    <name type="scientific">Morella rubra</name>
    <name type="common">Chinese bayberry</name>
    <dbReference type="NCBI Taxonomy" id="262757"/>
    <lineage>
        <taxon>Eukaryota</taxon>
        <taxon>Viridiplantae</taxon>
        <taxon>Streptophyta</taxon>
        <taxon>Embryophyta</taxon>
        <taxon>Tracheophyta</taxon>
        <taxon>Spermatophyta</taxon>
        <taxon>Magnoliopsida</taxon>
        <taxon>eudicotyledons</taxon>
        <taxon>Gunneridae</taxon>
        <taxon>Pentapetalae</taxon>
        <taxon>rosids</taxon>
        <taxon>fabids</taxon>
        <taxon>Fagales</taxon>
        <taxon>Myricaceae</taxon>
        <taxon>Morella</taxon>
    </lineage>
</organism>
<name>A0A6A1UGF6_9ROSI</name>
<comment type="caution">
    <text evidence="2">The sequence shown here is derived from an EMBL/GenBank/DDBJ whole genome shotgun (WGS) entry which is preliminary data.</text>
</comment>
<reference evidence="2 3" key="1">
    <citation type="journal article" date="2019" name="Plant Biotechnol. J.">
        <title>The red bayberry genome and genetic basis of sex determination.</title>
        <authorList>
            <person name="Jia H.M."/>
            <person name="Jia H.J."/>
            <person name="Cai Q.L."/>
            <person name="Wang Y."/>
            <person name="Zhao H.B."/>
            <person name="Yang W.F."/>
            <person name="Wang G.Y."/>
            <person name="Li Y.H."/>
            <person name="Zhan D.L."/>
            <person name="Shen Y.T."/>
            <person name="Niu Q.F."/>
            <person name="Chang L."/>
            <person name="Qiu J."/>
            <person name="Zhao L."/>
            <person name="Xie H.B."/>
            <person name="Fu W.Y."/>
            <person name="Jin J."/>
            <person name="Li X.W."/>
            <person name="Jiao Y."/>
            <person name="Zhou C.C."/>
            <person name="Tu T."/>
            <person name="Chai C.Y."/>
            <person name="Gao J.L."/>
            <person name="Fan L.J."/>
            <person name="van de Weg E."/>
            <person name="Wang J.Y."/>
            <person name="Gao Z.S."/>
        </authorList>
    </citation>
    <scope>NUCLEOTIDE SEQUENCE [LARGE SCALE GENOMIC DNA]</scope>
    <source>
        <tissue evidence="2">Leaves</tissue>
    </source>
</reference>
<dbReference type="Proteomes" id="UP000516437">
    <property type="component" value="Unassembled WGS sequence"/>
</dbReference>
<accession>A0A6A1UGF6</accession>
<dbReference type="InterPro" id="IPR054722">
    <property type="entry name" value="PolX-like_BBD"/>
</dbReference>
<dbReference type="AlphaFoldDB" id="A0A6A1UGF6"/>
<feature type="domain" description="Retrovirus-related Pol polyprotein from transposon TNT 1-94-like beta-barrel" evidence="1">
    <location>
        <begin position="143"/>
        <end position="175"/>
    </location>
</feature>
<evidence type="ECO:0000313" key="3">
    <source>
        <dbReference type="Proteomes" id="UP000516437"/>
    </source>
</evidence>
<dbReference type="Pfam" id="PF22936">
    <property type="entry name" value="Pol_BBD"/>
    <property type="match status" value="1"/>
</dbReference>
<protein>
    <recommendedName>
        <fullName evidence="1">Retrovirus-related Pol polyprotein from transposon TNT 1-94-like beta-barrel domain-containing protein</fullName>
    </recommendedName>
</protein>
<sequence length="176" mass="18996">MFCTKCKRDNHMVETCFEVHGYPPGYRVAKGRQGYNNNNITLGNASGAVNQVTSSGDSSSTTSSQLPISQEQYQQLLSFLQCQKIAQPASPSANQVSTSQSFTLAPMSGIISSLCFSAESSPHATHSVFYNHPSAHQVSSTAWILDSGATNHMISDKSLFTTSRPLINSFVRLPDG</sequence>
<dbReference type="OrthoDB" id="1746290at2759"/>
<dbReference type="PANTHER" id="PTHR34222">
    <property type="entry name" value="GAG_PRE-INTEGRS DOMAIN-CONTAINING PROTEIN"/>
    <property type="match status" value="1"/>
</dbReference>
<keyword evidence="3" id="KW-1185">Reference proteome</keyword>
<dbReference type="EMBL" id="RXIC02000487">
    <property type="protein sequence ID" value="KAB1199238.1"/>
    <property type="molecule type" value="Genomic_DNA"/>
</dbReference>